<dbReference type="SUPFAM" id="SSF52113">
    <property type="entry name" value="BRCT domain"/>
    <property type="match status" value="1"/>
</dbReference>
<dbReference type="InterPro" id="IPR051579">
    <property type="entry name" value="DDR_Transcriptional_Reg"/>
</dbReference>
<proteinExistence type="predicted"/>
<dbReference type="PANTHER" id="PTHR23196:SF1">
    <property type="entry name" value="PAX-INTERACTING PROTEIN 1"/>
    <property type="match status" value="1"/>
</dbReference>
<dbReference type="GeneID" id="9042717"/>
<feature type="region of interest" description="Disordered" evidence="4">
    <location>
        <begin position="401"/>
        <end position="491"/>
    </location>
</feature>
<evidence type="ECO:0000313" key="7">
    <source>
        <dbReference type="Proteomes" id="UP000007800"/>
    </source>
</evidence>
<name>C5L6E1_PERM5</name>
<dbReference type="Pfam" id="PF00533">
    <property type="entry name" value="BRCT"/>
    <property type="match status" value="1"/>
</dbReference>
<dbReference type="InParanoid" id="C5L6E1"/>
<reference evidence="6 7" key="1">
    <citation type="submission" date="2008-07" db="EMBL/GenBank/DDBJ databases">
        <authorList>
            <person name="El-Sayed N."/>
            <person name="Caler E."/>
            <person name="Inman J."/>
            <person name="Amedeo P."/>
            <person name="Hass B."/>
            <person name="Wortman J."/>
        </authorList>
    </citation>
    <scope>NUCLEOTIDE SEQUENCE [LARGE SCALE GENOMIC DNA]</scope>
    <source>
        <strain evidence="7">ATCC 50983 / TXsc</strain>
    </source>
</reference>
<sequence>MSIRVVRRRNTREHFGASQTVFDQDIDCGRPFTLGSDPRKCSLVLKGLAGNHCTMYLETSLVWVACSSKAAGLTFLVTSDCVDDRDRTGRISLVSHMGNKERPLYQLRQGDRLILLDGQGGDWEITLTSLEGGRRRSSGESFNFGGGTQAYCPVKKRKDEEEAEEFDMYSEGADSDRTLFPNENDKNRANDFSRDSLPPGLDDTMKFPLEEQGQSLSPVVPLLLTSGEVHPEDIFGGRDSLPSLASFGQGSVPAIRPSTPGADPRASIGTVSYCPGTSYKENVYHDIEQDSDTRPYGGREALKEAPTLFYGAESESAPPTPLQDSGMEDDLVELDRTPLSSSPMRSLTPEASYGAASVMAKTRRVPHPDDELVCSGVDEAVNPTDFPLHTIMEDAFGTGMTISSYSDGEPSEVRKPQPKPKAKSKAKAKGRPKAKARGGRRSPQSTASKRSRKVKVEDDSDMSSIEAPHSPVSKNRRRRRSAVSSSSSRRMMKEEAKIAICFSTECRPSPFDERRISACGGRIVNSVSDDVAMFVAGRLKRTAKLMCAICRGIPVVDFGYIRRCFDRGDITQPYDVGDWMKDASGEKHWGFTLSESIKLARDRGPVLKGYQIHCATKNTATKDFRELVAAAGGTYLNSLPARIPDTSKDSLLVIVENRETRGDLRLVRKLRLPRVYVKELVMAAATTQELNLAEFGVDL</sequence>
<gene>
    <name evidence="6" type="ORF">Pmar_PMAR029060</name>
</gene>
<dbReference type="CDD" id="cd17744">
    <property type="entry name" value="BRCT_MDC1_rpt1"/>
    <property type="match status" value="1"/>
</dbReference>
<dbReference type="GO" id="GO:0006974">
    <property type="term" value="P:DNA damage response"/>
    <property type="evidence" value="ECO:0007669"/>
    <property type="project" value="UniProtKB-KW"/>
</dbReference>
<dbReference type="SMART" id="SM00292">
    <property type="entry name" value="BRCT"/>
    <property type="match status" value="2"/>
</dbReference>
<dbReference type="PANTHER" id="PTHR23196">
    <property type="entry name" value="PAX TRANSCRIPTION ACTIVATION DOMAIN INTERACTING PROTEIN"/>
    <property type="match status" value="1"/>
</dbReference>
<feature type="region of interest" description="Disordered" evidence="4">
    <location>
        <begin position="162"/>
        <end position="204"/>
    </location>
</feature>
<keyword evidence="2" id="KW-0227">DNA damage</keyword>
<keyword evidence="3" id="KW-0539">Nucleus</keyword>
<dbReference type="AlphaFoldDB" id="C5L6E1"/>
<feature type="compositionally biased region" description="Basic residues" evidence="4">
    <location>
        <begin position="416"/>
        <end position="440"/>
    </location>
</feature>
<evidence type="ECO:0000259" key="5">
    <source>
        <dbReference type="PROSITE" id="PS50172"/>
    </source>
</evidence>
<evidence type="ECO:0000256" key="3">
    <source>
        <dbReference type="ARBA" id="ARBA00023242"/>
    </source>
</evidence>
<dbReference type="Proteomes" id="UP000007800">
    <property type="component" value="Unassembled WGS sequence"/>
</dbReference>
<evidence type="ECO:0000313" key="6">
    <source>
        <dbReference type="EMBL" id="EER07768.1"/>
    </source>
</evidence>
<dbReference type="InterPro" id="IPR036420">
    <property type="entry name" value="BRCT_dom_sf"/>
</dbReference>
<dbReference type="GO" id="GO:0005634">
    <property type="term" value="C:nucleus"/>
    <property type="evidence" value="ECO:0007669"/>
    <property type="project" value="UniProtKB-SubCell"/>
</dbReference>
<dbReference type="PROSITE" id="PS50172">
    <property type="entry name" value="BRCT"/>
    <property type="match status" value="1"/>
</dbReference>
<feature type="domain" description="BRCT" evidence="5">
    <location>
        <begin position="513"/>
        <end position="570"/>
    </location>
</feature>
<dbReference type="OrthoDB" id="433446at2759"/>
<evidence type="ECO:0000256" key="2">
    <source>
        <dbReference type="ARBA" id="ARBA00022763"/>
    </source>
</evidence>
<dbReference type="InterPro" id="IPR001357">
    <property type="entry name" value="BRCT_dom"/>
</dbReference>
<dbReference type="EMBL" id="GG679756">
    <property type="protein sequence ID" value="EER07768.1"/>
    <property type="molecule type" value="Genomic_DNA"/>
</dbReference>
<protein>
    <recommendedName>
        <fullName evidence="5">BRCT domain-containing protein</fullName>
    </recommendedName>
</protein>
<evidence type="ECO:0000256" key="1">
    <source>
        <dbReference type="ARBA" id="ARBA00004123"/>
    </source>
</evidence>
<keyword evidence="7" id="KW-1185">Reference proteome</keyword>
<accession>C5L6E1</accession>
<feature type="compositionally biased region" description="Basic and acidic residues" evidence="4">
    <location>
        <begin position="183"/>
        <end position="194"/>
    </location>
</feature>
<comment type="subcellular location">
    <subcellularLocation>
        <location evidence="1">Nucleus</location>
    </subcellularLocation>
</comment>
<organism evidence="7">
    <name type="scientific">Perkinsus marinus (strain ATCC 50983 / TXsc)</name>
    <dbReference type="NCBI Taxonomy" id="423536"/>
    <lineage>
        <taxon>Eukaryota</taxon>
        <taxon>Sar</taxon>
        <taxon>Alveolata</taxon>
        <taxon>Perkinsozoa</taxon>
        <taxon>Perkinsea</taxon>
        <taxon>Perkinsida</taxon>
        <taxon>Perkinsidae</taxon>
        <taxon>Perkinsus</taxon>
    </lineage>
</organism>
<dbReference type="RefSeq" id="XP_002775952.1">
    <property type="nucleotide sequence ID" value="XM_002775906.1"/>
</dbReference>
<evidence type="ECO:0000256" key="4">
    <source>
        <dbReference type="SAM" id="MobiDB-lite"/>
    </source>
</evidence>
<dbReference type="OMA" id="WEITLTS"/>
<dbReference type="Gene3D" id="3.40.50.10190">
    <property type="entry name" value="BRCT domain"/>
    <property type="match status" value="2"/>
</dbReference>